<dbReference type="Proteomes" id="UP001157914">
    <property type="component" value="Unassembled WGS sequence"/>
</dbReference>
<evidence type="ECO:0000256" key="1">
    <source>
        <dbReference type="SAM" id="Phobius"/>
    </source>
</evidence>
<keyword evidence="1" id="KW-0812">Transmembrane</keyword>
<proteinExistence type="predicted"/>
<reference evidence="2 3" key="1">
    <citation type="submission" date="2017-05" db="EMBL/GenBank/DDBJ databases">
        <authorList>
            <person name="Varghese N."/>
            <person name="Submissions S."/>
        </authorList>
    </citation>
    <scope>NUCLEOTIDE SEQUENCE [LARGE SCALE GENOMIC DNA]</scope>
    <source>
        <strain evidence="2 3">DSM 15949</strain>
    </source>
</reference>
<keyword evidence="3" id="KW-1185">Reference proteome</keyword>
<accession>A0ABY1P096</accession>
<comment type="caution">
    <text evidence="2">The sequence shown here is derived from an EMBL/GenBank/DDBJ whole genome shotgun (WGS) entry which is preliminary data.</text>
</comment>
<protein>
    <submittedName>
        <fullName evidence="2">Uncharacterized protein</fullName>
    </submittedName>
</protein>
<feature type="transmembrane region" description="Helical" evidence="1">
    <location>
        <begin position="80"/>
        <end position="98"/>
    </location>
</feature>
<dbReference type="RefSeq" id="WP_155190352.1">
    <property type="nucleotide sequence ID" value="NZ_BAAAEA010000002.1"/>
</dbReference>
<name>A0ABY1P096_9HYPH</name>
<keyword evidence="1" id="KW-0472">Membrane</keyword>
<gene>
    <name evidence="2" type="ORF">SAMN06265374_2160</name>
</gene>
<keyword evidence="1" id="KW-1133">Transmembrane helix</keyword>
<organism evidence="2 3">
    <name type="scientific">Roseibium denhamense</name>
    <dbReference type="NCBI Taxonomy" id="76305"/>
    <lineage>
        <taxon>Bacteria</taxon>
        <taxon>Pseudomonadati</taxon>
        <taxon>Pseudomonadota</taxon>
        <taxon>Alphaproteobacteria</taxon>
        <taxon>Hyphomicrobiales</taxon>
        <taxon>Stappiaceae</taxon>
        <taxon>Roseibium</taxon>
    </lineage>
</organism>
<sequence length="108" mass="11821">MISVLKFIFRVLGCACVAIAIVAGISDASTSIARSEISLMPLGQVWFTHSPDTLNLVQAAIQRHVHPGLWDPGIQTVLTWPVWAVFAPLGLLLLWMGAKRSRQRPSFA</sequence>
<dbReference type="EMBL" id="FXTT01000003">
    <property type="protein sequence ID" value="SMP22401.1"/>
    <property type="molecule type" value="Genomic_DNA"/>
</dbReference>
<evidence type="ECO:0000313" key="3">
    <source>
        <dbReference type="Proteomes" id="UP001157914"/>
    </source>
</evidence>
<evidence type="ECO:0000313" key="2">
    <source>
        <dbReference type="EMBL" id="SMP22401.1"/>
    </source>
</evidence>